<dbReference type="Pfam" id="PF07992">
    <property type="entry name" value="Pyr_redox_2"/>
    <property type="match status" value="1"/>
</dbReference>
<sequence>MLIVGNGKRFLSRSCQLLLKPFKVAIVGTGPGGFYTAHHLLNKSGPEKDIHIDFFEKLPTPFGLSRYGVAPDHPEVKNCEEFLTDLMKDYRASTQNKRHRVRFIGNVEIGKDIKLGDLESHYNSIVLAYGSTASDNKLDIPGANLPQVIPARQFVNWYNGHPDCYNTKNKYQPPPLDKIKDVTIIGNGNVALDVARILLANPTTHWKHTDISTEAEKLLEKSTVKNVRIVARRGILESAFSNKEIRELLELKGVQFIPVDTDLLQEVAAKKLGRVDKRRVSLLEKYSRGQLSADKDDKLDASKIEKRTWSLEYFLSPVEFVNDENGNLVETIFRKNKPIDDPLLPGRIETTETRIKVENQLVILSIGYKGTPIDGFEELGIWFEKNKLHNKGGRILKKISEKENEVNATYKKGWYTSGWIKNGPKGVIATTMMDSFDTAENILEDMTNGVYIDVAKDSDITDKLAKEIVLWDNWEKLDQYELDEGKKLEKSRYKVCNKEDMLKVCK</sequence>
<comment type="subcellular location">
    <subcellularLocation>
        <location evidence="8">Mitochondrion</location>
    </subcellularLocation>
</comment>
<evidence type="ECO:0000313" key="13">
    <source>
        <dbReference type="Proteomes" id="UP000001996"/>
    </source>
</evidence>
<evidence type="ECO:0000256" key="9">
    <source>
        <dbReference type="PIRSR" id="PIRSR000362-1"/>
    </source>
</evidence>
<dbReference type="AlphaFoldDB" id="A5E427"/>
<feature type="binding site" evidence="10">
    <location>
        <position position="244"/>
    </location>
    <ligand>
        <name>NADP(+)</name>
        <dbReference type="ChEBI" id="CHEBI:58349"/>
    </ligand>
</feature>
<accession>A5E427</accession>
<dbReference type="VEuPathDB" id="FungiDB:LELG_04366"/>
<keyword evidence="8" id="KW-0496">Mitochondrion</keyword>
<dbReference type="Gene3D" id="3.40.50.720">
    <property type="entry name" value="NAD(P)-binding Rossmann-like Domain"/>
    <property type="match status" value="1"/>
</dbReference>
<dbReference type="InterPro" id="IPR021163">
    <property type="entry name" value="Ferredox_Rdtase_adrenod"/>
</dbReference>
<dbReference type="GeneID" id="5231643"/>
<dbReference type="OMA" id="RFNFIGN"/>
<dbReference type="FunCoup" id="A5E427">
    <property type="interactions" value="554"/>
</dbReference>
<dbReference type="Gene3D" id="3.50.50.60">
    <property type="entry name" value="FAD/NAD(P)-binding domain"/>
    <property type="match status" value="1"/>
</dbReference>
<evidence type="ECO:0000256" key="7">
    <source>
        <dbReference type="ARBA" id="ARBA00048933"/>
    </source>
</evidence>
<dbReference type="GO" id="GO:0005743">
    <property type="term" value="C:mitochondrial inner membrane"/>
    <property type="evidence" value="ECO:0007669"/>
    <property type="project" value="EnsemblFungi"/>
</dbReference>
<organism evidence="12 13">
    <name type="scientific">Lodderomyces elongisporus (strain ATCC 11503 / CBS 2605 / JCM 1781 / NBRC 1676 / NRRL YB-4239)</name>
    <name type="common">Yeast</name>
    <name type="synonym">Saccharomyces elongisporus</name>
    <dbReference type="NCBI Taxonomy" id="379508"/>
    <lineage>
        <taxon>Eukaryota</taxon>
        <taxon>Fungi</taxon>
        <taxon>Dikarya</taxon>
        <taxon>Ascomycota</taxon>
        <taxon>Saccharomycotina</taxon>
        <taxon>Pichiomycetes</taxon>
        <taxon>Debaryomycetaceae</taxon>
        <taxon>Candida/Lodderomyces clade</taxon>
        <taxon>Lodderomyces</taxon>
    </lineage>
</organism>
<dbReference type="InterPro" id="IPR023753">
    <property type="entry name" value="FAD/NAD-binding_dom"/>
</dbReference>
<feature type="binding site" evidence="10">
    <location>
        <begin position="232"/>
        <end position="233"/>
    </location>
    <ligand>
        <name>NADP(+)</name>
        <dbReference type="ChEBI" id="CHEBI:58349"/>
    </ligand>
</feature>
<feature type="binding site" evidence="9">
    <location>
        <begin position="426"/>
        <end position="428"/>
    </location>
    <ligand>
        <name>FAD</name>
        <dbReference type="ChEBI" id="CHEBI:57692"/>
    </ligand>
</feature>
<proteinExistence type="inferred from homology"/>
<dbReference type="GO" id="GO:0004324">
    <property type="term" value="F:ferredoxin-NADP+ reductase activity"/>
    <property type="evidence" value="ECO:0007669"/>
    <property type="project" value="EnsemblFungi"/>
</dbReference>
<feature type="domain" description="FAD/NAD(P)-binding" evidence="11">
    <location>
        <begin position="22"/>
        <end position="256"/>
    </location>
</feature>
<keyword evidence="5 8" id="KW-0521">NADP</keyword>
<dbReference type="InterPro" id="IPR055275">
    <property type="entry name" value="Ferredox_Rdtase"/>
</dbReference>
<comment type="cofactor">
    <cofactor evidence="1 8 9">
        <name>FAD</name>
        <dbReference type="ChEBI" id="CHEBI:57692"/>
    </cofactor>
</comment>
<dbReference type="PIRSF" id="PIRSF000362">
    <property type="entry name" value="FNR"/>
    <property type="match status" value="1"/>
</dbReference>
<evidence type="ECO:0000256" key="8">
    <source>
        <dbReference type="PIRNR" id="PIRNR000362"/>
    </source>
</evidence>
<dbReference type="STRING" id="379508.A5E427"/>
<evidence type="ECO:0000256" key="4">
    <source>
        <dbReference type="ARBA" id="ARBA00022827"/>
    </source>
</evidence>
<name>A5E427_LODEL</name>
<keyword evidence="6 8" id="KW-0560">Oxidoreductase</keyword>
<dbReference type="eggNOG" id="KOG1800">
    <property type="taxonomic scope" value="Eukaryota"/>
</dbReference>
<gene>
    <name evidence="12" type="ORF">LELG_04366</name>
</gene>
<dbReference type="Proteomes" id="UP000001996">
    <property type="component" value="Unassembled WGS sequence"/>
</dbReference>
<dbReference type="HOGENOM" id="CLU_024722_3_1_1"/>
<evidence type="ECO:0000256" key="1">
    <source>
        <dbReference type="ARBA" id="ARBA00001974"/>
    </source>
</evidence>
<feature type="binding site" evidence="9">
    <location>
        <position position="56"/>
    </location>
    <ligand>
        <name>FAD</name>
        <dbReference type="ChEBI" id="CHEBI:57692"/>
    </ligand>
</feature>
<evidence type="ECO:0000313" key="12">
    <source>
        <dbReference type="EMBL" id="EDK46185.1"/>
    </source>
</evidence>
<dbReference type="PANTHER" id="PTHR48467">
    <property type="entry name" value="GLUTAMATE SYNTHASE 1 [NADH], CHLOROPLASTIC-LIKE"/>
    <property type="match status" value="1"/>
</dbReference>
<dbReference type="KEGG" id="lel:PVL30_004087"/>
<comment type="catalytic activity">
    <reaction evidence="7 8">
        <text>2 reduced [adrenodoxin] + NADP(+) + H(+) = 2 oxidized [adrenodoxin] + NADPH</text>
        <dbReference type="Rhea" id="RHEA:42312"/>
        <dbReference type="Rhea" id="RHEA-COMP:9998"/>
        <dbReference type="Rhea" id="RHEA-COMP:9999"/>
        <dbReference type="ChEBI" id="CHEBI:15378"/>
        <dbReference type="ChEBI" id="CHEBI:33737"/>
        <dbReference type="ChEBI" id="CHEBI:33738"/>
        <dbReference type="ChEBI" id="CHEBI:57783"/>
        <dbReference type="ChEBI" id="CHEBI:58349"/>
        <dbReference type="EC" id="1.18.1.6"/>
    </reaction>
</comment>
<feature type="binding site" evidence="9">
    <location>
        <position position="64"/>
    </location>
    <ligand>
        <name>FAD</name>
        <dbReference type="ChEBI" id="CHEBI:57692"/>
    </ligand>
</feature>
<keyword evidence="13" id="KW-1185">Reference proteome</keyword>
<dbReference type="SUPFAM" id="SSF51971">
    <property type="entry name" value="Nucleotide-binding domain"/>
    <property type="match status" value="1"/>
</dbReference>
<evidence type="ECO:0000256" key="2">
    <source>
        <dbReference type="ARBA" id="ARBA00008312"/>
    </source>
</evidence>
<comment type="similarity">
    <text evidence="2 8">Belongs to the ferredoxin--NADP reductase type 1 family.</text>
</comment>
<evidence type="ECO:0000256" key="6">
    <source>
        <dbReference type="ARBA" id="ARBA00023002"/>
    </source>
</evidence>
<evidence type="ECO:0000259" key="11">
    <source>
        <dbReference type="Pfam" id="PF07992"/>
    </source>
</evidence>
<evidence type="ECO:0000256" key="3">
    <source>
        <dbReference type="ARBA" id="ARBA00022630"/>
    </source>
</evidence>
<feature type="binding site" evidence="9">
    <location>
        <position position="419"/>
    </location>
    <ligand>
        <name>FAD</name>
        <dbReference type="ChEBI" id="CHEBI:57692"/>
    </ligand>
</feature>
<reference evidence="12 13" key="1">
    <citation type="journal article" date="2009" name="Nature">
        <title>Evolution of pathogenicity and sexual reproduction in eight Candida genomes.</title>
        <authorList>
            <person name="Butler G."/>
            <person name="Rasmussen M.D."/>
            <person name="Lin M.F."/>
            <person name="Santos M.A."/>
            <person name="Sakthikumar S."/>
            <person name="Munro C.A."/>
            <person name="Rheinbay E."/>
            <person name="Grabherr M."/>
            <person name="Forche A."/>
            <person name="Reedy J.L."/>
            <person name="Agrafioti I."/>
            <person name="Arnaud M.B."/>
            <person name="Bates S."/>
            <person name="Brown A.J."/>
            <person name="Brunke S."/>
            <person name="Costanzo M.C."/>
            <person name="Fitzpatrick D.A."/>
            <person name="de Groot P.W."/>
            <person name="Harris D."/>
            <person name="Hoyer L.L."/>
            <person name="Hube B."/>
            <person name="Klis F.M."/>
            <person name="Kodira C."/>
            <person name="Lennard N."/>
            <person name="Logue M.E."/>
            <person name="Martin R."/>
            <person name="Neiman A.M."/>
            <person name="Nikolaou E."/>
            <person name="Quail M.A."/>
            <person name="Quinn J."/>
            <person name="Santos M.C."/>
            <person name="Schmitzberger F.F."/>
            <person name="Sherlock G."/>
            <person name="Shah P."/>
            <person name="Silverstein K.A."/>
            <person name="Skrzypek M.S."/>
            <person name="Soll D."/>
            <person name="Staggs R."/>
            <person name="Stansfield I."/>
            <person name="Stumpf M.P."/>
            <person name="Sudbery P.E."/>
            <person name="Srikantha T."/>
            <person name="Zeng Q."/>
            <person name="Berman J."/>
            <person name="Berriman M."/>
            <person name="Heitman J."/>
            <person name="Gow N.A."/>
            <person name="Lorenz M.C."/>
            <person name="Birren B.W."/>
            <person name="Kellis M."/>
            <person name="Cuomo C.A."/>
        </authorList>
    </citation>
    <scope>NUCLEOTIDE SEQUENCE [LARGE SCALE GENOMIC DNA]</scope>
    <source>
        <strain evidence="13">ATCC 11503 / BCRC 21390 / CBS 2605 / JCM 1781 / NBRC 1676 / NRRL YB-4239</strain>
    </source>
</reference>
<protein>
    <recommendedName>
        <fullName evidence="8">NADPH:adrenodoxin oxidoreductase, mitochondrial</fullName>
        <ecNumber evidence="8">1.18.1.6</ecNumber>
    </recommendedName>
</protein>
<dbReference type="OrthoDB" id="333024at2759"/>
<keyword evidence="4 8" id="KW-0274">FAD</keyword>
<dbReference type="PANTHER" id="PTHR48467:SF1">
    <property type="entry name" value="GLUTAMATE SYNTHASE 1 [NADH], CHLOROPLASTIC-LIKE"/>
    <property type="match status" value="1"/>
</dbReference>
<dbReference type="InterPro" id="IPR036188">
    <property type="entry name" value="FAD/NAD-bd_sf"/>
</dbReference>
<feature type="binding site" evidence="10">
    <location>
        <position position="426"/>
    </location>
    <ligand>
        <name>NADP(+)</name>
        <dbReference type="ChEBI" id="CHEBI:58349"/>
    </ligand>
</feature>
<dbReference type="EMBL" id="CH981529">
    <property type="protein sequence ID" value="EDK46185.1"/>
    <property type="molecule type" value="Genomic_DNA"/>
</dbReference>
<dbReference type="GO" id="GO:0006744">
    <property type="term" value="P:ubiquinone biosynthetic process"/>
    <property type="evidence" value="ECO:0007669"/>
    <property type="project" value="EnsemblFungi"/>
</dbReference>
<keyword evidence="3 8" id="KW-0285">Flavoprotein</keyword>
<feature type="binding site" evidence="10">
    <location>
        <begin position="187"/>
        <end position="190"/>
    </location>
    <ligand>
        <name>NADP(+)</name>
        <dbReference type="ChEBI" id="CHEBI:58349"/>
    </ligand>
</feature>
<dbReference type="EC" id="1.18.1.6" evidence="8"/>
<feature type="binding site" evidence="9">
    <location>
        <position position="109"/>
    </location>
    <ligand>
        <name>FAD</name>
        <dbReference type="ChEBI" id="CHEBI:57692"/>
    </ligand>
</feature>
<evidence type="ECO:0000256" key="10">
    <source>
        <dbReference type="PIRSR" id="PIRSR000362-2"/>
    </source>
</evidence>
<dbReference type="GO" id="GO:0006879">
    <property type="term" value="P:intracellular iron ion homeostasis"/>
    <property type="evidence" value="ECO:0007669"/>
    <property type="project" value="EnsemblFungi"/>
</dbReference>
<evidence type="ECO:0000256" key="5">
    <source>
        <dbReference type="ARBA" id="ARBA00022857"/>
    </source>
</evidence>
<dbReference type="PRINTS" id="PR00419">
    <property type="entry name" value="ADXRDTASE"/>
</dbReference>
<dbReference type="InParanoid" id="A5E427"/>